<dbReference type="Gene3D" id="1.20.59.10">
    <property type="entry name" value="Chorismate mutase"/>
    <property type="match status" value="1"/>
</dbReference>
<dbReference type="InterPro" id="IPR052899">
    <property type="entry name" value="Class-I_DAHP_synthase"/>
</dbReference>
<dbReference type="Pfam" id="PF01817">
    <property type="entry name" value="CM_2"/>
    <property type="match status" value="1"/>
</dbReference>
<dbReference type="InterPro" id="IPR002701">
    <property type="entry name" value="CM_II_prokaryot"/>
</dbReference>
<dbReference type="AlphaFoldDB" id="A0A7D3XFL0"/>
<gene>
    <name evidence="4" type="ORF">FHG85_12075</name>
</gene>
<dbReference type="EC" id="5.4.99.5" evidence="1"/>
<dbReference type="GO" id="GO:0016740">
    <property type="term" value="F:transferase activity"/>
    <property type="evidence" value="ECO:0007669"/>
    <property type="project" value="UniProtKB-KW"/>
</dbReference>
<dbReference type="InterPro" id="IPR036979">
    <property type="entry name" value="CM_dom_sf"/>
</dbReference>
<evidence type="ECO:0000259" key="3">
    <source>
        <dbReference type="PROSITE" id="PS51168"/>
    </source>
</evidence>
<sequence length="369" mass="41721">MENIIDIVPLTEWGLGFEFPLLIAGPCSAESEEQVLATAKELAADGRVKIFRAGVWKPRTRPGGFEGLGEQALKWLKRVKSETGLSVAVEVAMPQHVELALEYAIDVVWLGARTTANPFLVEQLAAALSGANIPVLVKNPVTPDLELWIGSIERLWRSGIKRIAAIHRGFHPYERSRLRNIPKWEIAIDLKSRIPSLPVICDPSHIAGKANLVPEIAQHALDLSMDGLMVEVHPTPLQALSDAMQQLTPRAFINMIDNLNFHFTTSTDYRFIDFLEQVRNRIDSIDQQIIELLAARMKLVEQIGEYKRTNNVSIFQLRRWENILKSRIECGKRLGLDEEYIKNLLQLVHKESIKKQAEILRGNQPNKKE</sequence>
<dbReference type="PANTHER" id="PTHR43018:SF1">
    <property type="entry name" value="PROTEIN AROA(G)"/>
    <property type="match status" value="1"/>
</dbReference>
<dbReference type="Proteomes" id="UP000500961">
    <property type="component" value="Chromosome"/>
</dbReference>
<organism evidence="4 5">
    <name type="scientific">Tenuifilum thalassicum</name>
    <dbReference type="NCBI Taxonomy" id="2590900"/>
    <lineage>
        <taxon>Bacteria</taxon>
        <taxon>Pseudomonadati</taxon>
        <taxon>Bacteroidota</taxon>
        <taxon>Bacteroidia</taxon>
        <taxon>Bacteroidales</taxon>
        <taxon>Tenuifilaceae</taxon>
        <taxon>Tenuifilum</taxon>
    </lineage>
</organism>
<evidence type="ECO:0000256" key="2">
    <source>
        <dbReference type="ARBA" id="ARBA00022679"/>
    </source>
</evidence>
<feature type="domain" description="Chorismate mutase" evidence="3">
    <location>
        <begin position="269"/>
        <end position="360"/>
    </location>
</feature>
<evidence type="ECO:0000313" key="5">
    <source>
        <dbReference type="Proteomes" id="UP000500961"/>
    </source>
</evidence>
<evidence type="ECO:0000256" key="1">
    <source>
        <dbReference type="ARBA" id="ARBA00012404"/>
    </source>
</evidence>
<dbReference type="PANTHER" id="PTHR43018">
    <property type="entry name" value="PHOSPHO-2-DEHYDRO-3-DEOXYHEPTONATE ALDOLASE"/>
    <property type="match status" value="1"/>
</dbReference>
<evidence type="ECO:0000313" key="4">
    <source>
        <dbReference type="EMBL" id="QKG80967.1"/>
    </source>
</evidence>
<dbReference type="InterPro" id="IPR013785">
    <property type="entry name" value="Aldolase_TIM"/>
</dbReference>
<dbReference type="Pfam" id="PF00793">
    <property type="entry name" value="DAHP_synth_1"/>
    <property type="match status" value="1"/>
</dbReference>
<dbReference type="SUPFAM" id="SSF51569">
    <property type="entry name" value="Aldolase"/>
    <property type="match status" value="1"/>
</dbReference>
<dbReference type="GO" id="GO:0004106">
    <property type="term" value="F:chorismate mutase activity"/>
    <property type="evidence" value="ECO:0007669"/>
    <property type="project" value="UniProtKB-EC"/>
</dbReference>
<dbReference type="GO" id="GO:0046417">
    <property type="term" value="P:chorismate metabolic process"/>
    <property type="evidence" value="ECO:0007669"/>
    <property type="project" value="InterPro"/>
</dbReference>
<keyword evidence="2" id="KW-0808">Transferase</keyword>
<dbReference type="InterPro" id="IPR036263">
    <property type="entry name" value="Chorismate_II_sf"/>
</dbReference>
<dbReference type="EMBL" id="CP041345">
    <property type="protein sequence ID" value="QKG80967.1"/>
    <property type="molecule type" value="Genomic_DNA"/>
</dbReference>
<dbReference type="SMART" id="SM00830">
    <property type="entry name" value="CM_2"/>
    <property type="match status" value="1"/>
</dbReference>
<proteinExistence type="predicted"/>
<reference evidence="4 5" key="1">
    <citation type="submission" date="2019-07" db="EMBL/GenBank/DDBJ databases">
        <title>Thalassofilum flectens gen. nov., sp. nov., a novel moderate thermophilic anaerobe from a shallow sea hot spring in Kunashir Island (Russia), representing a new family in the order Bacteroidales, and proposal of Thalassofilacea fam. nov.</title>
        <authorList>
            <person name="Kochetkova T.V."/>
            <person name="Podosokorskaya O.A."/>
            <person name="Novikov A."/>
            <person name="Elcheninov A.G."/>
            <person name="Toshchakov S.V."/>
            <person name="Kublanov I.V."/>
        </authorList>
    </citation>
    <scope>NUCLEOTIDE SEQUENCE [LARGE SCALE GENOMIC DNA]</scope>
    <source>
        <strain evidence="4 5">38-H</strain>
    </source>
</reference>
<protein>
    <recommendedName>
        <fullName evidence="1">chorismate mutase</fullName>
        <ecNumber evidence="1">5.4.99.5</ecNumber>
    </recommendedName>
</protein>
<dbReference type="PROSITE" id="PS51168">
    <property type="entry name" value="CHORISMATE_MUT_2"/>
    <property type="match status" value="1"/>
</dbReference>
<dbReference type="Gene3D" id="3.20.20.70">
    <property type="entry name" value="Aldolase class I"/>
    <property type="match status" value="1"/>
</dbReference>
<accession>A0A7D3XFL0</accession>
<dbReference type="InterPro" id="IPR006218">
    <property type="entry name" value="DAHP1/KDSA"/>
</dbReference>
<keyword evidence="5" id="KW-1185">Reference proteome</keyword>
<dbReference type="SUPFAM" id="SSF48600">
    <property type="entry name" value="Chorismate mutase II"/>
    <property type="match status" value="1"/>
</dbReference>
<dbReference type="KEGG" id="ttz:FHG85_12075"/>
<name>A0A7D3XFL0_9BACT</name>